<dbReference type="Gene3D" id="2.160.20.10">
    <property type="entry name" value="Single-stranded right-handed beta-helix, Pectin lyase-like"/>
    <property type="match status" value="1"/>
</dbReference>
<dbReference type="GO" id="GO:0045490">
    <property type="term" value="P:pectin catabolic process"/>
    <property type="evidence" value="ECO:0007669"/>
    <property type="project" value="UniProtKB-UniRule"/>
</dbReference>
<evidence type="ECO:0000256" key="3">
    <source>
        <dbReference type="ARBA" id="ARBA00007786"/>
    </source>
</evidence>
<keyword evidence="7" id="KW-0961">Cell wall biogenesis/degradation</keyword>
<dbReference type="SUPFAM" id="SSF51126">
    <property type="entry name" value="Pectin lyase-like"/>
    <property type="match status" value="1"/>
</dbReference>
<keyword evidence="6 9" id="KW-0063">Aspartyl esterase</keyword>
<dbReference type="SMART" id="SM00856">
    <property type="entry name" value="PMEI"/>
    <property type="match status" value="1"/>
</dbReference>
<dbReference type="Pfam" id="PF04043">
    <property type="entry name" value="PMEI"/>
    <property type="match status" value="1"/>
</dbReference>
<keyword evidence="5 9" id="KW-0378">Hydrolase</keyword>
<evidence type="ECO:0000256" key="1">
    <source>
        <dbReference type="ARBA" id="ARBA00005184"/>
    </source>
</evidence>
<evidence type="ECO:0000256" key="4">
    <source>
        <dbReference type="ARBA" id="ARBA00013229"/>
    </source>
</evidence>
<dbReference type="InterPro" id="IPR000070">
    <property type="entry name" value="Pectinesterase_cat"/>
</dbReference>
<dbReference type="AlphaFoldDB" id="A0A175YBB8"/>
<dbReference type="InterPro" id="IPR011050">
    <property type="entry name" value="Pectin_lyase_fold/virulence"/>
</dbReference>
<feature type="chain" id="PRO_5042620720" description="Pectinesterase" evidence="9">
    <location>
        <begin position="24"/>
        <end position="542"/>
    </location>
</feature>
<feature type="signal peptide" evidence="9">
    <location>
        <begin position="1"/>
        <end position="23"/>
    </location>
</feature>
<dbReference type="Proteomes" id="UP000077755">
    <property type="component" value="Chromosome 5"/>
</dbReference>
<reference evidence="10" key="1">
    <citation type="journal article" date="2016" name="Nat. Genet.">
        <title>A high-quality carrot genome assembly provides new insights into carotenoid accumulation and asterid genome evolution.</title>
        <authorList>
            <person name="Iorizzo M."/>
            <person name="Ellison S."/>
            <person name="Senalik D."/>
            <person name="Zeng P."/>
            <person name="Satapoomin P."/>
            <person name="Huang J."/>
            <person name="Bowman M."/>
            <person name="Iovene M."/>
            <person name="Sanseverino W."/>
            <person name="Cavagnaro P."/>
            <person name="Yildiz M."/>
            <person name="Macko-Podgorni A."/>
            <person name="Moranska E."/>
            <person name="Grzebelus E."/>
            <person name="Grzebelus D."/>
            <person name="Ashrafi H."/>
            <person name="Zheng Z."/>
            <person name="Cheng S."/>
            <person name="Spooner D."/>
            <person name="Van Deynze A."/>
            <person name="Simon P."/>
        </authorList>
    </citation>
    <scope>NUCLEOTIDE SEQUENCE</scope>
    <source>
        <tissue evidence="10">Leaf</tissue>
    </source>
</reference>
<protein>
    <recommendedName>
        <fullName evidence="4 9">Pectinesterase</fullName>
        <ecNumber evidence="4 9">3.1.1.11</ecNumber>
    </recommendedName>
</protein>
<organism evidence="10 11">
    <name type="scientific">Daucus carota subsp. sativus</name>
    <name type="common">Carrot</name>
    <dbReference type="NCBI Taxonomy" id="79200"/>
    <lineage>
        <taxon>Eukaryota</taxon>
        <taxon>Viridiplantae</taxon>
        <taxon>Streptophyta</taxon>
        <taxon>Embryophyta</taxon>
        <taxon>Tracheophyta</taxon>
        <taxon>Spermatophyta</taxon>
        <taxon>Magnoliopsida</taxon>
        <taxon>eudicotyledons</taxon>
        <taxon>Gunneridae</taxon>
        <taxon>Pentapetalae</taxon>
        <taxon>asterids</taxon>
        <taxon>campanulids</taxon>
        <taxon>Apiales</taxon>
        <taxon>Apiaceae</taxon>
        <taxon>Apioideae</taxon>
        <taxon>Scandiceae</taxon>
        <taxon>Daucinae</taxon>
        <taxon>Daucus</taxon>
        <taxon>Daucus sect. Daucus</taxon>
    </lineage>
</organism>
<keyword evidence="9" id="KW-0732">Signal</keyword>
<dbReference type="SUPFAM" id="SSF101148">
    <property type="entry name" value="Plant invertase/pectin methylesterase inhibitor"/>
    <property type="match status" value="1"/>
</dbReference>
<keyword evidence="11" id="KW-1185">Reference proteome</keyword>
<dbReference type="PROSITE" id="PS00503">
    <property type="entry name" value="PECTINESTERASE_2"/>
    <property type="match status" value="1"/>
</dbReference>
<sequence>MASILSIFLSFSLLFIIDHRTSAAPSPQIQQACKATRYPDTCATTLSDVKDIPPTPEPIQIIHSAIQVSQTGLKTSMTKLQALLQTSASNFNLSTNVRISLETLRYADSRINSTGVALSQGKIKTARAWMGAGISNQHGALTGLAKYINDTTMVNETMQVLNSSTVLASNALGMIRAYDLFGNQTVSWDTPKTERDGLWEASPKQGSELWSLQFPQGLVPNVTVCKVGCDCSSVQQAVDRAPPNSMTAEEAVDIAAVNRGKQFVILIKEGVYAEMVKVAFEKTNVVFLGEGIGKTVITGSLNVAMPNVTTRSSATLSVYGDGFMASNMTIENSAEIDVQAVALLADSDRTLIENCAILGHQDTLYANALRQYYKSCQIEGTVDFIFGNAIAFFQDCTILVRPRVTTPEVGDQSAITAHSRMDPSQVSGFVFQNCVINGTDKYAELYRINPKVHNYFLGRPWREFARTVYISCVMDIVCPEGWSKWVGDQGLQTLYYGEFNSTGPAANPVGRVPWSNQIPPDHVASYSLQNFIQGSLEPAPAA</sequence>
<evidence type="ECO:0000256" key="2">
    <source>
        <dbReference type="ARBA" id="ARBA00006027"/>
    </source>
</evidence>
<evidence type="ECO:0000313" key="10">
    <source>
        <dbReference type="EMBL" id="WOH00638.1"/>
    </source>
</evidence>
<evidence type="ECO:0000256" key="9">
    <source>
        <dbReference type="RuleBase" id="RU000589"/>
    </source>
</evidence>
<dbReference type="EC" id="3.1.1.11" evidence="4 9"/>
<evidence type="ECO:0000256" key="6">
    <source>
        <dbReference type="ARBA" id="ARBA00023085"/>
    </source>
</evidence>
<reference evidence="10" key="2">
    <citation type="submission" date="2022-03" db="EMBL/GenBank/DDBJ databases">
        <title>Draft title - Genomic analysis of global carrot germplasm unveils the trajectory of domestication and the origin of high carotenoid orange carrot.</title>
        <authorList>
            <person name="Iorizzo M."/>
            <person name="Ellison S."/>
            <person name="Senalik D."/>
            <person name="Macko-Podgorni A."/>
            <person name="Grzebelus D."/>
            <person name="Bostan H."/>
            <person name="Rolling W."/>
            <person name="Curaba J."/>
            <person name="Simon P."/>
        </authorList>
    </citation>
    <scope>NUCLEOTIDE SEQUENCE</scope>
    <source>
        <tissue evidence="10">Leaf</tissue>
    </source>
</reference>
<evidence type="ECO:0000256" key="7">
    <source>
        <dbReference type="ARBA" id="ARBA00023316"/>
    </source>
</evidence>
<dbReference type="InterPro" id="IPR006501">
    <property type="entry name" value="Pectinesterase_inhib_dom"/>
</dbReference>
<accession>A0A175YBB8</accession>
<evidence type="ECO:0000313" key="11">
    <source>
        <dbReference type="Proteomes" id="UP000077755"/>
    </source>
</evidence>
<dbReference type="GO" id="GO:0030599">
    <property type="term" value="F:pectinesterase activity"/>
    <property type="evidence" value="ECO:0007669"/>
    <property type="project" value="UniProtKB-UniRule"/>
</dbReference>
<dbReference type="Pfam" id="PF01095">
    <property type="entry name" value="Pectinesterase"/>
    <property type="match status" value="1"/>
</dbReference>
<dbReference type="CDD" id="cd15798">
    <property type="entry name" value="PMEI-like_3"/>
    <property type="match status" value="1"/>
</dbReference>
<dbReference type="GO" id="GO:0004857">
    <property type="term" value="F:enzyme inhibitor activity"/>
    <property type="evidence" value="ECO:0007669"/>
    <property type="project" value="InterPro"/>
</dbReference>
<dbReference type="InterPro" id="IPR012334">
    <property type="entry name" value="Pectin_lyas_fold"/>
</dbReference>
<dbReference type="OrthoDB" id="2019149at2759"/>
<comment type="catalytic activity">
    <reaction evidence="8 9">
        <text>[(1-&gt;4)-alpha-D-galacturonosyl methyl ester](n) + n H2O = [(1-&gt;4)-alpha-D-galacturonosyl](n) + n methanol + n H(+)</text>
        <dbReference type="Rhea" id="RHEA:22380"/>
        <dbReference type="Rhea" id="RHEA-COMP:14570"/>
        <dbReference type="Rhea" id="RHEA-COMP:14573"/>
        <dbReference type="ChEBI" id="CHEBI:15377"/>
        <dbReference type="ChEBI" id="CHEBI:15378"/>
        <dbReference type="ChEBI" id="CHEBI:17790"/>
        <dbReference type="ChEBI" id="CHEBI:140522"/>
        <dbReference type="ChEBI" id="CHEBI:140523"/>
        <dbReference type="EC" id="3.1.1.11"/>
    </reaction>
</comment>
<dbReference type="EMBL" id="CP093347">
    <property type="protein sequence ID" value="WOH00638.1"/>
    <property type="molecule type" value="Genomic_DNA"/>
</dbReference>
<proteinExistence type="inferred from homology"/>
<evidence type="ECO:0000256" key="8">
    <source>
        <dbReference type="ARBA" id="ARBA00047928"/>
    </source>
</evidence>
<comment type="similarity">
    <text evidence="3">In the C-terminal section; belongs to the pectinesterase family.</text>
</comment>
<dbReference type="InterPro" id="IPR035513">
    <property type="entry name" value="Invertase/methylesterase_inhib"/>
</dbReference>
<dbReference type="PANTHER" id="PTHR31707">
    <property type="entry name" value="PECTINESTERASE"/>
    <property type="match status" value="1"/>
</dbReference>
<dbReference type="Gene3D" id="1.20.140.40">
    <property type="entry name" value="Invertase/pectin methylesterase inhibitor family protein"/>
    <property type="match status" value="1"/>
</dbReference>
<evidence type="ECO:0000256" key="5">
    <source>
        <dbReference type="ARBA" id="ARBA00022801"/>
    </source>
</evidence>
<gene>
    <name evidence="10" type="ORF">DCAR_0520009</name>
</gene>
<name>A0A175YBB8_DAUCS</name>
<dbReference type="NCBIfam" id="TIGR01614">
    <property type="entry name" value="PME_inhib"/>
    <property type="match status" value="1"/>
</dbReference>
<comment type="similarity">
    <text evidence="2">In the N-terminal section; belongs to the PMEI family.</text>
</comment>
<dbReference type="InterPro" id="IPR033131">
    <property type="entry name" value="Pectinesterase_Asp_AS"/>
</dbReference>
<comment type="pathway">
    <text evidence="1 9">Glycan metabolism; pectin degradation; 2-dehydro-3-deoxy-D-gluconate from pectin: step 1/5.</text>
</comment>
<dbReference type="GO" id="GO:0042545">
    <property type="term" value="P:cell wall modification"/>
    <property type="evidence" value="ECO:0007669"/>
    <property type="project" value="UniProtKB-UniRule"/>
</dbReference>
<dbReference type="KEGG" id="dcr:108192235"/>
<dbReference type="Gramene" id="KZM80904">
    <property type="protein sequence ID" value="KZM80904"/>
    <property type="gene ID" value="DCAR_031488"/>
</dbReference>